<accession>A0A8T3BZJ0</accession>
<evidence type="ECO:0000313" key="2">
    <source>
        <dbReference type="EMBL" id="KAI0522663.1"/>
    </source>
</evidence>
<evidence type="ECO:0000313" key="3">
    <source>
        <dbReference type="Proteomes" id="UP000829196"/>
    </source>
</evidence>
<dbReference type="EMBL" id="JAGYWB010000005">
    <property type="protein sequence ID" value="KAI0522663.1"/>
    <property type="molecule type" value="Genomic_DNA"/>
</dbReference>
<proteinExistence type="predicted"/>
<dbReference type="Proteomes" id="UP000829196">
    <property type="component" value="Unassembled WGS sequence"/>
</dbReference>
<feature type="region of interest" description="Disordered" evidence="1">
    <location>
        <begin position="1"/>
        <end position="26"/>
    </location>
</feature>
<gene>
    <name evidence="2" type="ORF">KFK09_005048</name>
</gene>
<evidence type="ECO:0000256" key="1">
    <source>
        <dbReference type="SAM" id="MobiDB-lite"/>
    </source>
</evidence>
<name>A0A8T3BZJ0_DENNO</name>
<dbReference type="AlphaFoldDB" id="A0A8T3BZJ0"/>
<organism evidence="2 3">
    <name type="scientific">Dendrobium nobile</name>
    <name type="common">Orchid</name>
    <dbReference type="NCBI Taxonomy" id="94219"/>
    <lineage>
        <taxon>Eukaryota</taxon>
        <taxon>Viridiplantae</taxon>
        <taxon>Streptophyta</taxon>
        <taxon>Embryophyta</taxon>
        <taxon>Tracheophyta</taxon>
        <taxon>Spermatophyta</taxon>
        <taxon>Magnoliopsida</taxon>
        <taxon>Liliopsida</taxon>
        <taxon>Asparagales</taxon>
        <taxon>Orchidaceae</taxon>
        <taxon>Epidendroideae</taxon>
        <taxon>Malaxideae</taxon>
        <taxon>Dendrobiinae</taxon>
        <taxon>Dendrobium</taxon>
    </lineage>
</organism>
<keyword evidence="3" id="KW-1185">Reference proteome</keyword>
<sequence>MPPVKKIGGHRHHDRQKLTGGMNRRKRFPMRFLPVAFKPPKSHRFRCNAQVEKLKNYKEDGAE</sequence>
<protein>
    <submittedName>
        <fullName evidence="2">Uncharacterized protein</fullName>
    </submittedName>
</protein>
<reference evidence="2" key="1">
    <citation type="journal article" date="2022" name="Front. Genet.">
        <title>Chromosome-Scale Assembly of the Dendrobium nobile Genome Provides Insights Into the Molecular Mechanism of the Biosynthesis of the Medicinal Active Ingredient of Dendrobium.</title>
        <authorList>
            <person name="Xu Q."/>
            <person name="Niu S.-C."/>
            <person name="Li K.-L."/>
            <person name="Zheng P.-J."/>
            <person name="Zhang X.-J."/>
            <person name="Jia Y."/>
            <person name="Liu Y."/>
            <person name="Niu Y.-X."/>
            <person name="Yu L.-H."/>
            <person name="Chen D.-F."/>
            <person name="Zhang G.-Q."/>
        </authorList>
    </citation>
    <scope>NUCLEOTIDE SEQUENCE</scope>
    <source>
        <tissue evidence="2">Leaf</tissue>
    </source>
</reference>
<comment type="caution">
    <text evidence="2">The sequence shown here is derived from an EMBL/GenBank/DDBJ whole genome shotgun (WGS) entry which is preliminary data.</text>
</comment>